<feature type="domain" description="Receptor-recognising protein Gp38" evidence="2">
    <location>
        <begin position="35"/>
        <end position="269"/>
    </location>
</feature>
<dbReference type="RefSeq" id="WP_103523908.1">
    <property type="nucleotide sequence ID" value="NZ_JAIZDC010000001.1"/>
</dbReference>
<name>A0A454JKN5_9NEIS</name>
<comment type="caution">
    <text evidence="3">The sequence shown here is derived from an EMBL/GenBank/DDBJ whole genome shotgun (WGS) entry which is preliminary data.</text>
</comment>
<evidence type="ECO:0000259" key="2">
    <source>
        <dbReference type="Pfam" id="PF05268"/>
    </source>
</evidence>
<keyword evidence="4" id="KW-1185">Reference proteome</keyword>
<reference evidence="3 4" key="1">
    <citation type="submission" date="2018-10" db="EMBL/GenBank/DDBJ databases">
        <title>Draft genome sequence of Aquitalea MWU14-2217 isolated from a wild cranberry bog in Provincetown, Massachusetts.</title>
        <authorList>
            <person name="Ebadzadsahrai G."/>
            <person name="Soby S."/>
        </authorList>
    </citation>
    <scope>NUCLEOTIDE SEQUENCE [LARGE SCALE GENOMIC DNA]</scope>
    <source>
        <strain evidence="3 4">MWU14-2217</strain>
    </source>
</reference>
<dbReference type="EMBL" id="RFAR01000021">
    <property type="protein sequence ID" value="RMC99890.1"/>
    <property type="molecule type" value="Genomic_DNA"/>
</dbReference>
<evidence type="ECO:0000313" key="3">
    <source>
        <dbReference type="EMBL" id="RMC99890.1"/>
    </source>
</evidence>
<evidence type="ECO:0000256" key="1">
    <source>
        <dbReference type="SAM" id="MobiDB-lite"/>
    </source>
</evidence>
<dbReference type="Proteomes" id="UP000274139">
    <property type="component" value="Unassembled WGS sequence"/>
</dbReference>
<organism evidence="3 4">
    <name type="scientific">Aquitalea palustris</name>
    <dbReference type="NCBI Taxonomy" id="2480983"/>
    <lineage>
        <taxon>Bacteria</taxon>
        <taxon>Pseudomonadati</taxon>
        <taxon>Pseudomonadota</taxon>
        <taxon>Betaproteobacteria</taxon>
        <taxon>Neisseriales</taxon>
        <taxon>Chromobacteriaceae</taxon>
        <taxon>Aquitalea</taxon>
    </lineage>
</organism>
<dbReference type="AlphaFoldDB" id="A0A454JKN5"/>
<proteinExistence type="predicted"/>
<accession>A0A454JKN5</accession>
<feature type="region of interest" description="Disordered" evidence="1">
    <location>
        <begin position="177"/>
        <end position="230"/>
    </location>
</feature>
<sequence>MPKTFIDGREIKRWWLDGREVSRAYLDGRLVFQKETVIRISAHDHGITGQWVIDRIQTAFAGAPPAGASIRLVIESGIQLVAANVGECFRLDGSWWNGTLASCQIIIENHGYLLGRGGQGGNTGSGWQEAGLPGGNGIVSNGVPLLVANYGVIGGGGGGSGATGWYDGGSGNYNSTGGGGAPFGPGGPNNSGSNGKWWGSAASLDTPGRSGGGPGGNVPGGNWGEKGGDGLFKQAGGARYPVAGGPAGSAIICSNAAFGWINRGDIRGNAP</sequence>
<feature type="compositionally biased region" description="Low complexity" evidence="1">
    <location>
        <begin position="190"/>
        <end position="202"/>
    </location>
</feature>
<gene>
    <name evidence="3" type="ORF">EAY64_06170</name>
</gene>
<evidence type="ECO:0000313" key="4">
    <source>
        <dbReference type="Proteomes" id="UP000274139"/>
    </source>
</evidence>
<feature type="compositionally biased region" description="Gly residues" evidence="1">
    <location>
        <begin position="209"/>
        <end position="225"/>
    </location>
</feature>
<dbReference type="InterPro" id="IPR007932">
    <property type="entry name" value="Receptor-recog_Gp38"/>
</dbReference>
<dbReference type="Pfam" id="PF05268">
    <property type="entry name" value="GP38"/>
    <property type="match status" value="1"/>
</dbReference>
<feature type="compositionally biased region" description="Gly residues" evidence="1">
    <location>
        <begin position="177"/>
        <end position="189"/>
    </location>
</feature>
<protein>
    <recommendedName>
        <fullName evidence="2">Receptor-recognising protein Gp38 domain-containing protein</fullName>
    </recommendedName>
</protein>